<dbReference type="InterPro" id="IPR050190">
    <property type="entry name" value="UPF0213_domain"/>
</dbReference>
<dbReference type="Proteomes" id="UP000178230">
    <property type="component" value="Unassembled WGS sequence"/>
</dbReference>
<comment type="caution">
    <text evidence="3">The sequence shown here is derived from an EMBL/GenBank/DDBJ whole genome shotgun (WGS) entry which is preliminary data.</text>
</comment>
<organism evidence="3 4">
    <name type="scientific">Candidatus Gottesmanbacteria bacterium RBG_13_37_7</name>
    <dbReference type="NCBI Taxonomy" id="1798369"/>
    <lineage>
        <taxon>Bacteria</taxon>
        <taxon>Candidatus Gottesmaniibacteriota</taxon>
    </lineage>
</organism>
<dbReference type="SUPFAM" id="SSF82771">
    <property type="entry name" value="GIY-YIG endonuclease"/>
    <property type="match status" value="1"/>
</dbReference>
<evidence type="ECO:0000256" key="1">
    <source>
        <dbReference type="ARBA" id="ARBA00007435"/>
    </source>
</evidence>
<dbReference type="PROSITE" id="PS50164">
    <property type="entry name" value="GIY_YIG"/>
    <property type="match status" value="1"/>
</dbReference>
<dbReference type="AlphaFoldDB" id="A0A1F5YJR1"/>
<protein>
    <submittedName>
        <fullName evidence="3">Excinuclease ABC subunit C</fullName>
    </submittedName>
</protein>
<dbReference type="EMBL" id="MFIY01000010">
    <property type="protein sequence ID" value="OGG00421.1"/>
    <property type="molecule type" value="Genomic_DNA"/>
</dbReference>
<sequence length="64" mass="7742">MYYVYILISEKDNKLYIGLTDNLERRINEHNSGYNFSTKSRKPFKLVFYEALLTIEEAVEREKF</sequence>
<feature type="domain" description="GIY-YIG" evidence="2">
    <location>
        <begin position="1"/>
        <end position="64"/>
    </location>
</feature>
<accession>A0A1F5YJR1</accession>
<proteinExistence type="inferred from homology"/>
<evidence type="ECO:0000313" key="4">
    <source>
        <dbReference type="Proteomes" id="UP000178230"/>
    </source>
</evidence>
<dbReference type="CDD" id="cd10449">
    <property type="entry name" value="GIY-YIG_SLX1_like"/>
    <property type="match status" value="1"/>
</dbReference>
<dbReference type="Gene3D" id="3.40.1440.10">
    <property type="entry name" value="GIY-YIG endonuclease"/>
    <property type="match status" value="1"/>
</dbReference>
<feature type="non-terminal residue" evidence="3">
    <location>
        <position position="64"/>
    </location>
</feature>
<dbReference type="InterPro" id="IPR000305">
    <property type="entry name" value="GIY-YIG_endonuc"/>
</dbReference>
<dbReference type="Pfam" id="PF01541">
    <property type="entry name" value="GIY-YIG"/>
    <property type="match status" value="1"/>
</dbReference>
<reference evidence="3 4" key="1">
    <citation type="journal article" date="2016" name="Nat. Commun.">
        <title>Thousands of microbial genomes shed light on interconnected biogeochemical processes in an aquifer system.</title>
        <authorList>
            <person name="Anantharaman K."/>
            <person name="Brown C.T."/>
            <person name="Hug L.A."/>
            <person name="Sharon I."/>
            <person name="Castelle C.J."/>
            <person name="Probst A.J."/>
            <person name="Thomas B.C."/>
            <person name="Singh A."/>
            <person name="Wilkins M.J."/>
            <person name="Karaoz U."/>
            <person name="Brodie E.L."/>
            <person name="Williams K.H."/>
            <person name="Hubbard S.S."/>
            <person name="Banfield J.F."/>
        </authorList>
    </citation>
    <scope>NUCLEOTIDE SEQUENCE [LARGE SCALE GENOMIC DNA]</scope>
</reference>
<comment type="similarity">
    <text evidence="1">Belongs to the UPF0213 family.</text>
</comment>
<name>A0A1F5YJR1_9BACT</name>
<dbReference type="PANTHER" id="PTHR34477:SF5">
    <property type="entry name" value="BSL5627 PROTEIN"/>
    <property type="match status" value="1"/>
</dbReference>
<evidence type="ECO:0000313" key="3">
    <source>
        <dbReference type="EMBL" id="OGG00421.1"/>
    </source>
</evidence>
<gene>
    <name evidence="3" type="ORF">A2Y99_01095</name>
</gene>
<evidence type="ECO:0000259" key="2">
    <source>
        <dbReference type="PROSITE" id="PS50164"/>
    </source>
</evidence>
<dbReference type="InterPro" id="IPR035901">
    <property type="entry name" value="GIY-YIG_endonuc_sf"/>
</dbReference>
<dbReference type="PANTHER" id="PTHR34477">
    <property type="entry name" value="UPF0213 PROTEIN YHBQ"/>
    <property type="match status" value="1"/>
</dbReference>